<dbReference type="RefSeq" id="XP_032816527.1">
    <property type="nucleotide sequence ID" value="XM_032960636.1"/>
</dbReference>
<dbReference type="InterPro" id="IPR038552">
    <property type="entry name" value="Tim21_IMS_sf"/>
</dbReference>
<accession>A0AAJ7TH87</accession>
<comment type="function">
    <text evidence="12">Essential component of the TIM23 complex, a complex that mediates the translocation of transit peptide-containing proteins across the mitochondrial inner membrane.</text>
</comment>
<feature type="compositionally biased region" description="Basic and acidic residues" evidence="13">
    <location>
        <begin position="136"/>
        <end position="153"/>
    </location>
</feature>
<evidence type="ECO:0000256" key="13">
    <source>
        <dbReference type="SAM" id="MobiDB-lite"/>
    </source>
</evidence>
<feature type="region of interest" description="Disordered" evidence="13">
    <location>
        <begin position="127"/>
        <end position="161"/>
    </location>
</feature>
<dbReference type="KEGG" id="pmrn:116945936"/>
<dbReference type="GO" id="GO:0030150">
    <property type="term" value="P:protein import into mitochondrial matrix"/>
    <property type="evidence" value="ECO:0007669"/>
    <property type="project" value="UniProtKB-UniRule"/>
</dbReference>
<dbReference type="PANTHER" id="PTHR13032">
    <property type="entry name" value="MITOCHONDRIAL IMPORT INNER MEMBRANE TRANSLOCASE SUBUNIT TIM21"/>
    <property type="match status" value="1"/>
</dbReference>
<keyword evidence="14" id="KW-0732">Signal</keyword>
<dbReference type="AlphaFoldDB" id="A0AAJ7TH87"/>
<dbReference type="Pfam" id="PF08294">
    <property type="entry name" value="TIM21"/>
    <property type="match status" value="1"/>
</dbReference>
<keyword evidence="9 12" id="KW-0811">Translocation</keyword>
<evidence type="ECO:0000256" key="6">
    <source>
        <dbReference type="ARBA" id="ARBA00022927"/>
    </source>
</evidence>
<evidence type="ECO:0000313" key="15">
    <source>
        <dbReference type="Proteomes" id="UP001318040"/>
    </source>
</evidence>
<dbReference type="InterPro" id="IPR013261">
    <property type="entry name" value="Tim21"/>
</dbReference>
<feature type="transmembrane region" description="Helical" evidence="12">
    <location>
        <begin position="171"/>
        <end position="193"/>
    </location>
</feature>
<protein>
    <recommendedName>
        <fullName evidence="3 12">Mitochondrial import inner membrane translocase subunit Tim21</fullName>
    </recommendedName>
</protein>
<comment type="subcellular location">
    <subcellularLocation>
        <location evidence="12">Mitochondrion inner membrane</location>
        <topology evidence="12">Single-pass membrane protein</topology>
    </subcellularLocation>
    <subcellularLocation>
        <location evidence="1">Mitochondrion membrane</location>
        <topology evidence="1">Single-pass membrane protein</topology>
    </subcellularLocation>
</comment>
<evidence type="ECO:0000256" key="9">
    <source>
        <dbReference type="ARBA" id="ARBA00023010"/>
    </source>
</evidence>
<comment type="subunit">
    <text evidence="12">Component of the TIM23 complex.</text>
</comment>
<dbReference type="CTD" id="29090"/>
<keyword evidence="12" id="KW-0999">Mitochondrion inner membrane</keyword>
<evidence type="ECO:0000256" key="11">
    <source>
        <dbReference type="ARBA" id="ARBA00023136"/>
    </source>
</evidence>
<dbReference type="FunFam" id="3.10.450.320:FF:000001">
    <property type="entry name" value="Mitochondrial import inner membrane translocase subunit Tim21"/>
    <property type="match status" value="1"/>
</dbReference>
<organism evidence="15 16">
    <name type="scientific">Petromyzon marinus</name>
    <name type="common">Sea lamprey</name>
    <dbReference type="NCBI Taxonomy" id="7757"/>
    <lineage>
        <taxon>Eukaryota</taxon>
        <taxon>Metazoa</taxon>
        <taxon>Chordata</taxon>
        <taxon>Craniata</taxon>
        <taxon>Vertebrata</taxon>
        <taxon>Cyclostomata</taxon>
        <taxon>Hyperoartia</taxon>
        <taxon>Petromyzontiformes</taxon>
        <taxon>Petromyzontidae</taxon>
        <taxon>Petromyzon</taxon>
    </lineage>
</organism>
<keyword evidence="15" id="KW-1185">Reference proteome</keyword>
<keyword evidence="4 12" id="KW-0813">Transport</keyword>
<dbReference type="Gene3D" id="3.10.450.320">
    <property type="entry name" value="Mitochondrial import inner membrane translocase subunit Tim21"/>
    <property type="match status" value="1"/>
</dbReference>
<keyword evidence="10 12" id="KW-0496">Mitochondrion</keyword>
<feature type="signal peptide" evidence="14">
    <location>
        <begin position="1"/>
        <end position="15"/>
    </location>
</feature>
<evidence type="ECO:0000256" key="1">
    <source>
        <dbReference type="ARBA" id="ARBA00004304"/>
    </source>
</evidence>
<evidence type="ECO:0000256" key="3">
    <source>
        <dbReference type="ARBA" id="ARBA00020726"/>
    </source>
</evidence>
<reference evidence="16" key="1">
    <citation type="submission" date="2025-08" db="UniProtKB">
        <authorList>
            <consortium name="RefSeq"/>
        </authorList>
    </citation>
    <scope>IDENTIFICATION</scope>
    <source>
        <tissue evidence="16">Sperm</tissue>
    </source>
</reference>
<evidence type="ECO:0000256" key="12">
    <source>
        <dbReference type="RuleBase" id="RU367142"/>
    </source>
</evidence>
<name>A0AAJ7TH87_PETMA</name>
<dbReference type="Proteomes" id="UP001318040">
    <property type="component" value="Chromosome 25"/>
</dbReference>
<dbReference type="GO" id="GO:0005744">
    <property type="term" value="C:TIM23 mitochondrial import inner membrane translocase complex"/>
    <property type="evidence" value="ECO:0007669"/>
    <property type="project" value="UniProtKB-UniRule"/>
</dbReference>
<proteinExistence type="inferred from homology"/>
<evidence type="ECO:0000313" key="16">
    <source>
        <dbReference type="RefSeq" id="XP_032816527.1"/>
    </source>
</evidence>
<comment type="similarity">
    <text evidence="2 12">Belongs to the TIM21 family.</text>
</comment>
<feature type="chain" id="PRO_5042578288" description="Mitochondrial import inner membrane translocase subunit Tim21" evidence="14">
    <location>
        <begin position="16"/>
        <end position="306"/>
    </location>
</feature>
<evidence type="ECO:0000256" key="8">
    <source>
        <dbReference type="ARBA" id="ARBA00022989"/>
    </source>
</evidence>
<evidence type="ECO:0000256" key="4">
    <source>
        <dbReference type="ARBA" id="ARBA00022448"/>
    </source>
</evidence>
<evidence type="ECO:0000256" key="7">
    <source>
        <dbReference type="ARBA" id="ARBA00022946"/>
    </source>
</evidence>
<dbReference type="PANTHER" id="PTHR13032:SF6">
    <property type="entry name" value="MITOCHONDRIAL IMPORT INNER MEMBRANE TRANSLOCASE SUBUNIT TIM21"/>
    <property type="match status" value="1"/>
</dbReference>
<keyword evidence="6 12" id="KW-0653">Protein transport</keyword>
<keyword evidence="5 12" id="KW-0812">Transmembrane</keyword>
<sequence>MSTTTTLLLLRAASAQRCCCGGGGGGGGVLEPAMLASRRAASLGGAWAQLLPGTRSPCSGWGEGSRGAKSMLVRGPPLAGTRSHCTWGWWAHRGSAAQSPRLCHGRRLHVRPGPSGAAVSPRCGQVRGLSRGDGAGAKRREEGGRALAERAERGAGPATTAQRVKDAGRDLTYLGVILLGVGLTGALLYPVFIELFSSWSPNRVYTSALGRCRDHPEVMAALGLPISGYGETTRRGRRQHVSHLEFEQEGVKHMRVKFYISGSEPMAKGTVHAEVVQTPKGKFEYRYLFVELETYPRRIIIIEDNR</sequence>
<keyword evidence="8 12" id="KW-1133">Transmembrane helix</keyword>
<keyword evidence="11 12" id="KW-0472">Membrane</keyword>
<evidence type="ECO:0000256" key="5">
    <source>
        <dbReference type="ARBA" id="ARBA00022692"/>
    </source>
</evidence>
<gene>
    <name evidence="16" type="primary">TIMM21</name>
</gene>
<evidence type="ECO:0000256" key="14">
    <source>
        <dbReference type="SAM" id="SignalP"/>
    </source>
</evidence>
<keyword evidence="7" id="KW-0809">Transit peptide</keyword>
<evidence type="ECO:0000256" key="2">
    <source>
        <dbReference type="ARBA" id="ARBA00010867"/>
    </source>
</evidence>
<evidence type="ECO:0000256" key="10">
    <source>
        <dbReference type="ARBA" id="ARBA00023128"/>
    </source>
</evidence>